<reference evidence="1 2" key="1">
    <citation type="submission" date="2021-06" db="EMBL/GenBank/DDBJ databases">
        <title>Caerostris extrusa draft genome.</title>
        <authorList>
            <person name="Kono N."/>
            <person name="Arakawa K."/>
        </authorList>
    </citation>
    <scope>NUCLEOTIDE SEQUENCE [LARGE SCALE GENOMIC DNA]</scope>
</reference>
<protein>
    <submittedName>
        <fullName evidence="1">Uncharacterized protein</fullName>
    </submittedName>
</protein>
<accession>A0AAV4MDQ0</accession>
<evidence type="ECO:0000313" key="2">
    <source>
        <dbReference type="Proteomes" id="UP001054945"/>
    </source>
</evidence>
<dbReference type="Proteomes" id="UP001054945">
    <property type="component" value="Unassembled WGS sequence"/>
</dbReference>
<evidence type="ECO:0000313" key="1">
    <source>
        <dbReference type="EMBL" id="GIX69536.1"/>
    </source>
</evidence>
<keyword evidence="2" id="KW-1185">Reference proteome</keyword>
<dbReference type="AlphaFoldDB" id="A0AAV4MDQ0"/>
<organism evidence="1 2">
    <name type="scientific">Caerostris extrusa</name>
    <name type="common">Bark spider</name>
    <name type="synonym">Caerostris bankana</name>
    <dbReference type="NCBI Taxonomy" id="172846"/>
    <lineage>
        <taxon>Eukaryota</taxon>
        <taxon>Metazoa</taxon>
        <taxon>Ecdysozoa</taxon>
        <taxon>Arthropoda</taxon>
        <taxon>Chelicerata</taxon>
        <taxon>Arachnida</taxon>
        <taxon>Araneae</taxon>
        <taxon>Araneomorphae</taxon>
        <taxon>Entelegynae</taxon>
        <taxon>Araneoidea</taxon>
        <taxon>Araneidae</taxon>
        <taxon>Caerostris</taxon>
    </lineage>
</organism>
<sequence>MDGSPDALDLCKYFGIGMDRIWVKFWTCEPIYKTNCIWVTRKEDLWKERRHLKEDIYGIGNFIPRFDIFFESAKRHFPLQISCAHEIPFGTYYGTLHFQGNILSLTNMIASTL</sequence>
<proteinExistence type="predicted"/>
<name>A0AAV4MDQ0_CAEEX</name>
<comment type="caution">
    <text evidence="1">The sequence shown here is derived from an EMBL/GenBank/DDBJ whole genome shotgun (WGS) entry which is preliminary data.</text>
</comment>
<dbReference type="EMBL" id="BPLR01019594">
    <property type="protein sequence ID" value="GIX69536.1"/>
    <property type="molecule type" value="Genomic_DNA"/>
</dbReference>
<gene>
    <name evidence="1" type="ORF">CEXT_743621</name>
</gene>